<proteinExistence type="predicted"/>
<dbReference type="AlphaFoldDB" id="A0ABD3FEX8"/>
<name>A0ABD3FEX8_9STRA</name>
<dbReference type="EMBL" id="JBIMZQ010000020">
    <property type="protein sequence ID" value="KAL3665333.1"/>
    <property type="molecule type" value="Genomic_DNA"/>
</dbReference>
<evidence type="ECO:0000313" key="2">
    <source>
        <dbReference type="Proteomes" id="UP001632037"/>
    </source>
</evidence>
<gene>
    <name evidence="1" type="ORF">V7S43_009373</name>
</gene>
<comment type="caution">
    <text evidence="1">The sequence shown here is derived from an EMBL/GenBank/DDBJ whole genome shotgun (WGS) entry which is preliminary data.</text>
</comment>
<keyword evidence="2" id="KW-1185">Reference proteome</keyword>
<sequence length="128" mass="13952">MRELAQKLQMTPLLIFNFQANTQVNNSNRTGVITDVNMSGLHYTKSGALDMRYSSSRAAVSSGYSGGGGGGYSSSSYSTPSCSVVFVGPALHEKWRFGHALQQFSCCCSVRELRDDVQLLLDTSKQQQ</sequence>
<organism evidence="1 2">
    <name type="scientific">Phytophthora oleae</name>
    <dbReference type="NCBI Taxonomy" id="2107226"/>
    <lineage>
        <taxon>Eukaryota</taxon>
        <taxon>Sar</taxon>
        <taxon>Stramenopiles</taxon>
        <taxon>Oomycota</taxon>
        <taxon>Peronosporomycetes</taxon>
        <taxon>Peronosporales</taxon>
        <taxon>Peronosporaceae</taxon>
        <taxon>Phytophthora</taxon>
    </lineage>
</organism>
<accession>A0ABD3FEX8</accession>
<protein>
    <submittedName>
        <fullName evidence="1">Uncharacterized protein</fullName>
    </submittedName>
</protein>
<dbReference type="Proteomes" id="UP001632037">
    <property type="component" value="Unassembled WGS sequence"/>
</dbReference>
<reference evidence="1 2" key="1">
    <citation type="submission" date="2024-09" db="EMBL/GenBank/DDBJ databases">
        <title>Genome sequencing and assembly of Phytophthora oleae, isolate VK10A, causative agent of rot of olive drupes.</title>
        <authorList>
            <person name="Conti Taguali S."/>
            <person name="Riolo M."/>
            <person name="La Spada F."/>
            <person name="Cacciola S.O."/>
            <person name="Dionisio G."/>
        </authorList>
    </citation>
    <scope>NUCLEOTIDE SEQUENCE [LARGE SCALE GENOMIC DNA]</scope>
    <source>
        <strain evidence="1 2">VK10A</strain>
    </source>
</reference>
<evidence type="ECO:0000313" key="1">
    <source>
        <dbReference type="EMBL" id="KAL3665333.1"/>
    </source>
</evidence>